<reference evidence="1" key="1">
    <citation type="submission" date="2016-09" db="EMBL/GenBank/DDBJ databases">
        <title>The Complete Genome of Burkholderia sprentiae wsm5005.</title>
        <authorList>
            <person name="De Meyer S."/>
            <person name="Wang P."/>
            <person name="Terpolilli J."/>
        </authorList>
    </citation>
    <scope>NUCLEOTIDE SEQUENCE</scope>
    <source>
        <strain evidence="1">WSM5005</strain>
        <plasmid evidence="1">pl1WSM5005</plasmid>
    </source>
</reference>
<sequence>MLLYRIEQLTDLLHKTGILAASSIASSAMSPAWQGVDEKAEKQRLRAHIKRAVKYGKEIDVAWDEGKLDEADTPVSPGHA</sequence>
<dbReference type="EMBL" id="CP017563">
    <property type="protein sequence ID" value="APA89440.1"/>
    <property type="molecule type" value="Genomic_DNA"/>
</dbReference>
<reference evidence="1" key="2">
    <citation type="submission" date="2021-06" db="EMBL/GenBank/DDBJ databases">
        <authorList>
            <person name="Rogers T.H."/>
            <person name="Ramsay J.P."/>
            <person name="Wang P."/>
            <person name="Terpolilli J."/>
        </authorList>
    </citation>
    <scope>NUCLEOTIDE SEQUENCE</scope>
    <source>
        <strain evidence="1">WSM5005</strain>
        <plasmid evidence="1">pl1WSM5005</plasmid>
    </source>
</reference>
<name>A0ACA8AUV8_9BURK</name>
<keyword evidence="1" id="KW-0614">Plasmid</keyword>
<proteinExistence type="predicted"/>
<accession>A0ACA8AUV8</accession>
<protein>
    <submittedName>
        <fullName evidence="1">Uncharacterized protein</fullName>
    </submittedName>
</protein>
<gene>
    <name evidence="1" type="ORF">BJG93_28460</name>
</gene>
<evidence type="ECO:0000313" key="1">
    <source>
        <dbReference type="EMBL" id="APA89440.1"/>
    </source>
</evidence>
<geneLocation type="plasmid" evidence="1 2">
    <name>pl1WSM5005</name>
</geneLocation>
<dbReference type="Proteomes" id="UP000179860">
    <property type="component" value="Plasmid pl1WSM5005"/>
</dbReference>
<evidence type="ECO:0000313" key="2">
    <source>
        <dbReference type="Proteomes" id="UP000179860"/>
    </source>
</evidence>
<keyword evidence="2" id="KW-1185">Reference proteome</keyword>
<organism evidence="1 2">
    <name type="scientific">Paraburkholderia sprentiae WSM5005</name>
    <dbReference type="NCBI Taxonomy" id="754502"/>
    <lineage>
        <taxon>Bacteria</taxon>
        <taxon>Pseudomonadati</taxon>
        <taxon>Pseudomonadota</taxon>
        <taxon>Betaproteobacteria</taxon>
        <taxon>Burkholderiales</taxon>
        <taxon>Burkholderiaceae</taxon>
        <taxon>Paraburkholderia</taxon>
    </lineage>
</organism>